<evidence type="ECO:0000256" key="1">
    <source>
        <dbReference type="ARBA" id="ARBA00023015"/>
    </source>
</evidence>
<dbReference type="PRINTS" id="PR00033">
    <property type="entry name" value="HTHASNC"/>
</dbReference>
<accession>A0A348B3Z2</accession>
<dbReference type="CDD" id="cd00090">
    <property type="entry name" value="HTH_ARSR"/>
    <property type="match status" value="1"/>
</dbReference>
<evidence type="ECO:0000313" key="6">
    <source>
        <dbReference type="EMBL" id="GGT88189.1"/>
    </source>
</evidence>
<dbReference type="GO" id="GO:0043565">
    <property type="term" value="F:sequence-specific DNA binding"/>
    <property type="evidence" value="ECO:0007669"/>
    <property type="project" value="InterPro"/>
</dbReference>
<sequence>MSEEDDRKIVFSLLKDGRVPQSELAKRLGVSPPSLSHKMRKLREEGVLRGFKLLVNPNFYGMYFAYAAHSNRKDFDAPWLFVKFKCLEELNVYGVEAHSLEELEDRLELLKEDLGEAVMRYVPTQSPREPRPLELKLIRALAEDPRATPGEIARRINSRLRYVSRKIWKMKEKGEVAIVPEVDLIKLNAVILGVFSDKPEEVRRATEGCRLFSITTDGGSVEVCFVGELGRGTVYVDLIRKADPTSRVMVVTDFKVRGPPGEFKLDLIGS</sequence>
<dbReference type="Pfam" id="PF13412">
    <property type="entry name" value="HTH_24"/>
    <property type="match status" value="1"/>
</dbReference>
<dbReference type="KEGG" id="sacd:HS1genome_1283"/>
<name>A0A348B3Z2_9CREN</name>
<evidence type="ECO:0000256" key="2">
    <source>
        <dbReference type="ARBA" id="ARBA00023125"/>
    </source>
</evidence>
<dbReference type="InterPro" id="IPR036390">
    <property type="entry name" value="WH_DNA-bd_sf"/>
</dbReference>
<evidence type="ECO:0000313" key="5">
    <source>
        <dbReference type="EMBL" id="BBD72894.1"/>
    </source>
</evidence>
<reference evidence="7" key="2">
    <citation type="submission" date="2018-04" db="EMBL/GenBank/DDBJ databases">
        <title>Complete genome sequence of Sulfodiicoccus acidiphilus strain HS-1.</title>
        <authorList>
            <person name="Sakai H.D."/>
            <person name="Kurosawa N."/>
        </authorList>
    </citation>
    <scope>NUCLEOTIDE SEQUENCE [LARGE SCALE GENOMIC DNA]</scope>
    <source>
        <strain evidence="7">HS-1</strain>
    </source>
</reference>
<dbReference type="OrthoDB" id="6995at2157"/>
<dbReference type="Proteomes" id="UP000276741">
    <property type="component" value="Chromosome"/>
</dbReference>
<reference evidence="6" key="1">
    <citation type="journal article" date="2014" name="Int. J. Syst. Evol. Microbiol.">
        <title>Complete genome sequence of Corynebacterium casei LMG S-19264T (=DSM 44701T), isolated from a smear-ripened cheese.</title>
        <authorList>
            <consortium name="US DOE Joint Genome Institute (JGI-PGF)"/>
            <person name="Walter F."/>
            <person name="Albersmeier A."/>
            <person name="Kalinowski J."/>
            <person name="Ruckert C."/>
        </authorList>
    </citation>
    <scope>NUCLEOTIDE SEQUENCE</scope>
    <source>
        <strain evidence="6">JCM 31740</strain>
    </source>
</reference>
<dbReference type="EMBL" id="BMQS01000002">
    <property type="protein sequence ID" value="GGT88189.1"/>
    <property type="molecule type" value="Genomic_DNA"/>
</dbReference>
<reference evidence="6" key="4">
    <citation type="submission" date="2020-09" db="EMBL/GenBank/DDBJ databases">
        <authorList>
            <person name="Sun Q."/>
            <person name="Ohkuma M."/>
        </authorList>
    </citation>
    <scope>NUCLEOTIDE SEQUENCE</scope>
    <source>
        <strain evidence="6">JCM 31740</strain>
    </source>
</reference>
<keyword evidence="2" id="KW-0238">DNA-binding</keyword>
<evidence type="ECO:0000313" key="7">
    <source>
        <dbReference type="Proteomes" id="UP000276741"/>
    </source>
</evidence>
<dbReference type="PROSITE" id="PS50956">
    <property type="entry name" value="HTH_ASNC_2"/>
    <property type="match status" value="1"/>
</dbReference>
<keyword evidence="7" id="KW-1185">Reference proteome</keyword>
<dbReference type="InterPro" id="IPR019888">
    <property type="entry name" value="Tscrpt_reg_AsnC-like"/>
</dbReference>
<dbReference type="InterPro" id="IPR011991">
    <property type="entry name" value="ArsR-like_HTH"/>
</dbReference>
<dbReference type="EMBL" id="AP018553">
    <property type="protein sequence ID" value="BBD72894.1"/>
    <property type="molecule type" value="Genomic_DNA"/>
</dbReference>
<keyword evidence="1" id="KW-0805">Transcription regulation</keyword>
<organism evidence="5 7">
    <name type="scientific">Sulfodiicoccus acidiphilus</name>
    <dbReference type="NCBI Taxonomy" id="1670455"/>
    <lineage>
        <taxon>Archaea</taxon>
        <taxon>Thermoproteota</taxon>
        <taxon>Thermoprotei</taxon>
        <taxon>Sulfolobales</taxon>
        <taxon>Sulfolobaceae</taxon>
        <taxon>Sulfodiicoccus</taxon>
    </lineage>
</organism>
<dbReference type="InterPro" id="IPR050684">
    <property type="entry name" value="HTH-Siroheme_Decarb"/>
</dbReference>
<dbReference type="GeneID" id="38666797"/>
<protein>
    <submittedName>
        <fullName evidence="5">AsnC family transcriptional regulator</fullName>
    </submittedName>
</protein>
<feature type="domain" description="HTH asnC-type" evidence="4">
    <location>
        <begin position="1"/>
        <end position="63"/>
    </location>
</feature>
<evidence type="ECO:0000259" key="4">
    <source>
        <dbReference type="PROSITE" id="PS50956"/>
    </source>
</evidence>
<dbReference type="InterPro" id="IPR036388">
    <property type="entry name" value="WH-like_DNA-bd_sf"/>
</dbReference>
<dbReference type="SMART" id="SM00344">
    <property type="entry name" value="HTH_ASNC"/>
    <property type="match status" value="1"/>
</dbReference>
<dbReference type="Gene3D" id="1.10.10.10">
    <property type="entry name" value="Winged helix-like DNA-binding domain superfamily/Winged helix DNA-binding domain"/>
    <property type="match status" value="1"/>
</dbReference>
<dbReference type="SUPFAM" id="SSF46785">
    <property type="entry name" value="Winged helix' DNA-binding domain"/>
    <property type="match status" value="2"/>
</dbReference>
<keyword evidence="3" id="KW-0804">Transcription</keyword>
<dbReference type="InterPro" id="IPR000485">
    <property type="entry name" value="AsnC-type_HTH_dom"/>
</dbReference>
<evidence type="ECO:0000256" key="3">
    <source>
        <dbReference type="ARBA" id="ARBA00023163"/>
    </source>
</evidence>
<dbReference type="Proteomes" id="UP000616143">
    <property type="component" value="Unassembled WGS sequence"/>
</dbReference>
<dbReference type="AlphaFoldDB" id="A0A348B3Z2"/>
<gene>
    <name evidence="6" type="ORF">GCM10007116_02690</name>
    <name evidence="5" type="ORF">HS1genome_1283</name>
</gene>
<dbReference type="PANTHER" id="PTHR43413:SF8">
    <property type="entry name" value="HTH-TYPE TRANSCRIPTIONAL REGULATOR PTR1"/>
    <property type="match status" value="1"/>
</dbReference>
<dbReference type="PANTHER" id="PTHR43413">
    <property type="entry name" value="TRANSCRIPTIONAL REGULATOR, ASNC FAMILY"/>
    <property type="match status" value="1"/>
</dbReference>
<proteinExistence type="predicted"/>
<reference evidence="5" key="3">
    <citation type="journal article" date="2019" name="BMC Res. Notes">
        <title>Complete genome sequence of the Sulfodiicoccus acidiphilus strain HS-1T, the first crenarchaeon that lacks polB3, isolated from an acidic hot spring in Ohwaku-dani, Hakone, Japan.</title>
        <authorList>
            <person name="Sakai H.D."/>
            <person name="Kurosawa N."/>
        </authorList>
    </citation>
    <scope>NUCLEOTIDE SEQUENCE</scope>
    <source>
        <strain evidence="5">HS-1</strain>
    </source>
</reference>
<dbReference type="RefSeq" id="WP_126450098.1">
    <property type="nucleotide sequence ID" value="NZ_AP018553.1"/>
</dbReference>